<dbReference type="GeneTree" id="ENSGT00940000160436"/>
<dbReference type="AlphaFoldDB" id="K7G1V6"/>
<dbReference type="OMA" id="ANVITHR"/>
<dbReference type="SUPFAM" id="SSF53098">
    <property type="entry name" value="Ribonuclease H-like"/>
    <property type="match status" value="1"/>
</dbReference>
<protein>
    <recommendedName>
        <fullName evidence="3">HAT C-terminal dimerisation domain-containing protein</fullName>
    </recommendedName>
</protein>
<dbReference type="PANTHER" id="PTHR45913">
    <property type="entry name" value="EPM2A-INTERACTING PROTEIN 1"/>
    <property type="match status" value="1"/>
</dbReference>
<accession>K7G1V6</accession>
<dbReference type="Proteomes" id="UP000007267">
    <property type="component" value="Unassembled WGS sequence"/>
</dbReference>
<organism evidence="1 2">
    <name type="scientific">Pelodiscus sinensis</name>
    <name type="common">Chinese softshell turtle</name>
    <name type="synonym">Trionyx sinensis</name>
    <dbReference type="NCBI Taxonomy" id="13735"/>
    <lineage>
        <taxon>Eukaryota</taxon>
        <taxon>Metazoa</taxon>
        <taxon>Chordata</taxon>
        <taxon>Craniata</taxon>
        <taxon>Vertebrata</taxon>
        <taxon>Euteleostomi</taxon>
        <taxon>Archelosauria</taxon>
        <taxon>Testudinata</taxon>
        <taxon>Testudines</taxon>
        <taxon>Cryptodira</taxon>
        <taxon>Trionychia</taxon>
        <taxon>Trionychidae</taxon>
        <taxon>Pelodiscus</taxon>
    </lineage>
</organism>
<name>K7G1V6_PELSI</name>
<evidence type="ECO:0000313" key="1">
    <source>
        <dbReference type="Ensembl" id="ENSPSIP00000014267.1"/>
    </source>
</evidence>
<evidence type="ECO:0008006" key="3">
    <source>
        <dbReference type="Google" id="ProtNLM"/>
    </source>
</evidence>
<proteinExistence type="predicted"/>
<dbReference type="HOGENOM" id="CLU_021316_5_0_1"/>
<reference evidence="1" key="3">
    <citation type="submission" date="2025-08" db="UniProtKB">
        <authorList>
            <consortium name="Ensembl"/>
        </authorList>
    </citation>
    <scope>IDENTIFICATION</scope>
</reference>
<evidence type="ECO:0000313" key="2">
    <source>
        <dbReference type="Proteomes" id="UP000007267"/>
    </source>
</evidence>
<dbReference type="PANTHER" id="PTHR45913:SF22">
    <property type="entry name" value="SCAN BOX DOMAIN-CONTAINING PROTEIN"/>
    <property type="match status" value="1"/>
</dbReference>
<dbReference type="eggNOG" id="ENOG502QT83">
    <property type="taxonomic scope" value="Eukaryota"/>
</dbReference>
<keyword evidence="2" id="KW-1185">Reference proteome</keyword>
<reference evidence="1" key="4">
    <citation type="submission" date="2025-09" db="UniProtKB">
        <authorList>
            <consortium name="Ensembl"/>
        </authorList>
    </citation>
    <scope>IDENTIFICATION</scope>
</reference>
<dbReference type="STRING" id="13735.ENSPSIP00000014267"/>
<sequence length="573" mass="65197">IKKRKCDEDYIKNGFTIMEKNGIDHPQCVVCHTVLSNDALRPSRLERHLMKNHSALTKPREFFAAKLQNLKCMKLDTTGAFYQALVLAKVVEASYELSLLIAKAKKAHIIRETLVKPCLLKAADIVLGVESKKKLSKILLSDNSVKHRIDELAKDLKLQVVEEVLASFFFFFLQFINNGTVKEELLFSKELMTTSKSSDIMKTVSDFLLSWGKLVGVCTDGAPAMLGSCSGFVTLVKKNPAVTTTHCVIRRLAMAAKTLPDDLCDSLNLAIKIVNFEKSSALNTRLFDALCMDLGADHKTLVSHGGMWLSKGNMLSRFELKDEVEIFLKQQKKEELYHAFTDQTFQLSLAYLVDIFESLNNLRLKLQGNNAANVITHRDAIKAFTEKVQLWKRRTQAQMPNFSSFPIFSSFIENEGFQEVCREDVKNKIVFHLDCLADTFILYFPDNFSGNPIHKLVRNPFSIDVDSLPEVLQEQALEIKYDSSAKDNFENTSLKEFWIKYFPMYSEVGEEALRIILPFSSTYLCEKSFSSLVTLKTKQRNQLDVKNDLRCALSSFKPRISQLVKKMQHHPSH</sequence>
<dbReference type="Ensembl" id="ENSPSIT00000014334.1">
    <property type="protein sequence ID" value="ENSPSIP00000014267.1"/>
    <property type="gene ID" value="ENSPSIG00000012785.1"/>
</dbReference>
<dbReference type="EMBL" id="AGCU01120687">
    <property type="status" value="NOT_ANNOTATED_CDS"/>
    <property type="molecule type" value="Genomic_DNA"/>
</dbReference>
<dbReference type="InterPro" id="IPR012337">
    <property type="entry name" value="RNaseH-like_sf"/>
</dbReference>
<reference evidence="2" key="1">
    <citation type="submission" date="2011-10" db="EMBL/GenBank/DDBJ databases">
        <authorList>
            <consortium name="Soft-shell Turtle Genome Consortium"/>
        </authorList>
    </citation>
    <scope>NUCLEOTIDE SEQUENCE [LARGE SCALE GENOMIC DNA]</scope>
    <source>
        <strain evidence="2">Daiwa-1</strain>
    </source>
</reference>
<reference evidence="2" key="2">
    <citation type="journal article" date="2013" name="Nat. Genet.">
        <title>The draft genomes of soft-shell turtle and green sea turtle yield insights into the development and evolution of the turtle-specific body plan.</title>
        <authorList>
            <person name="Wang Z."/>
            <person name="Pascual-Anaya J."/>
            <person name="Zadissa A."/>
            <person name="Li W."/>
            <person name="Niimura Y."/>
            <person name="Huang Z."/>
            <person name="Li C."/>
            <person name="White S."/>
            <person name="Xiong Z."/>
            <person name="Fang D."/>
            <person name="Wang B."/>
            <person name="Ming Y."/>
            <person name="Chen Y."/>
            <person name="Zheng Y."/>
            <person name="Kuraku S."/>
            <person name="Pignatelli M."/>
            <person name="Herrero J."/>
            <person name="Beal K."/>
            <person name="Nozawa M."/>
            <person name="Li Q."/>
            <person name="Wang J."/>
            <person name="Zhang H."/>
            <person name="Yu L."/>
            <person name="Shigenobu S."/>
            <person name="Wang J."/>
            <person name="Liu J."/>
            <person name="Flicek P."/>
            <person name="Searle S."/>
            <person name="Wang J."/>
            <person name="Kuratani S."/>
            <person name="Yin Y."/>
            <person name="Aken B."/>
            <person name="Zhang G."/>
            <person name="Irie N."/>
        </authorList>
    </citation>
    <scope>NUCLEOTIDE SEQUENCE [LARGE SCALE GENOMIC DNA]</scope>
    <source>
        <strain evidence="2">Daiwa-1</strain>
    </source>
</reference>